<accession>G4TGB8</accession>
<keyword evidence="6 10" id="KW-0067">ATP-binding</keyword>
<dbReference type="InterPro" id="IPR008271">
    <property type="entry name" value="Ser/Thr_kinase_AS"/>
</dbReference>
<feature type="compositionally biased region" description="Low complexity" evidence="11">
    <location>
        <begin position="1"/>
        <end position="14"/>
    </location>
</feature>
<dbReference type="eggNOG" id="KOG0032">
    <property type="taxonomic scope" value="Eukaryota"/>
</dbReference>
<evidence type="ECO:0000256" key="4">
    <source>
        <dbReference type="ARBA" id="ARBA00022741"/>
    </source>
</evidence>
<keyword evidence="5" id="KW-0418">Kinase</keyword>
<dbReference type="InterPro" id="IPR017441">
    <property type="entry name" value="Protein_kinase_ATP_BS"/>
</dbReference>
<dbReference type="InterPro" id="IPR050339">
    <property type="entry name" value="CC_SR_Kinase"/>
</dbReference>
<evidence type="ECO:0000256" key="6">
    <source>
        <dbReference type="ARBA" id="ARBA00022840"/>
    </source>
</evidence>
<organism evidence="13 14">
    <name type="scientific">Serendipita indica (strain DSM 11827)</name>
    <name type="common">Root endophyte fungus</name>
    <name type="synonym">Piriformospora indica</name>
    <dbReference type="NCBI Taxonomy" id="1109443"/>
    <lineage>
        <taxon>Eukaryota</taxon>
        <taxon>Fungi</taxon>
        <taxon>Dikarya</taxon>
        <taxon>Basidiomycota</taxon>
        <taxon>Agaricomycotina</taxon>
        <taxon>Agaricomycetes</taxon>
        <taxon>Sebacinales</taxon>
        <taxon>Serendipitaceae</taxon>
        <taxon>Serendipita</taxon>
    </lineage>
</organism>
<dbReference type="InterPro" id="IPR011009">
    <property type="entry name" value="Kinase-like_dom_sf"/>
</dbReference>
<feature type="domain" description="Protein kinase" evidence="12">
    <location>
        <begin position="268"/>
        <end position="603"/>
    </location>
</feature>
<name>G4TGB8_SERID</name>
<dbReference type="Proteomes" id="UP000007148">
    <property type="component" value="Unassembled WGS sequence"/>
</dbReference>
<feature type="region of interest" description="Disordered" evidence="11">
    <location>
        <begin position="203"/>
        <end position="227"/>
    </location>
</feature>
<keyword evidence="2" id="KW-0723">Serine/threonine-protein kinase</keyword>
<evidence type="ECO:0000259" key="12">
    <source>
        <dbReference type="PROSITE" id="PS50011"/>
    </source>
</evidence>
<evidence type="ECO:0000256" key="3">
    <source>
        <dbReference type="ARBA" id="ARBA00022679"/>
    </source>
</evidence>
<keyword evidence="14" id="KW-1185">Reference proteome</keyword>
<dbReference type="GO" id="GO:0005737">
    <property type="term" value="C:cytoplasm"/>
    <property type="evidence" value="ECO:0007669"/>
    <property type="project" value="TreeGrafter"/>
</dbReference>
<dbReference type="PANTHER" id="PTHR11042">
    <property type="entry name" value="EUKARYOTIC TRANSLATION INITIATION FACTOR 2-ALPHA KINASE EIF2-ALPHA KINASE -RELATED"/>
    <property type="match status" value="1"/>
</dbReference>
<dbReference type="HOGENOM" id="CLU_010228_1_2_1"/>
<feature type="compositionally biased region" description="Polar residues" evidence="11">
    <location>
        <begin position="19"/>
        <end position="28"/>
    </location>
</feature>
<dbReference type="PANTHER" id="PTHR11042:SF138">
    <property type="entry name" value="SERINE_THREONINE-PROTEIN KINASE IKS1-RELATED"/>
    <property type="match status" value="1"/>
</dbReference>
<dbReference type="OrthoDB" id="1405469at2759"/>
<gene>
    <name evidence="13" type="ORF">PIIN_04307</name>
</gene>
<dbReference type="EC" id="2.7.11.1" evidence="1"/>
<feature type="region of interest" description="Disordered" evidence="11">
    <location>
        <begin position="1"/>
        <end position="49"/>
    </location>
</feature>
<evidence type="ECO:0000256" key="11">
    <source>
        <dbReference type="SAM" id="MobiDB-lite"/>
    </source>
</evidence>
<sequence>MDSRPSRSSPRKSTGGTGQNSQPHSPFKSTSTLPDLSHPSSSSHTAAVAPPSTWLPILESSNQLVLYNPTSHALTIAPPSLPPSQRPAALLAQGGEDDYDESIRLDESSFALQQRSSSSEIPFAHHHAHNGAAGPEGVGMPLCPFCARPLPPTFPTTVSGANGADAAVISRRAPNYFQFLEANFITQNRPQLLSGTLDEMALGSSTPLLSPSSPAPSMPSTPGVGDRARLRPKVVTSVSSGAGDSVPGTPQARFSRDSMAQGYFAAFFKEEKRLGMGANGSVYLCQHVLNGNYLGHFAVKKIAVGHSQEYLLRILREVRLLESLRHPNIISYHHSWLETTRFSSFGPSIPTLHVLMEWAEGGSLDDLIDARQGKRTIIAETASGTADDDANLSTRSARIRAFKAAKQSHASGSVNTNGTRQRSSSIGVHLLSPEEIKSFFNDIVSGLAFLHDRSILHLDLKLGNVLLTKDDDRLIQRAMLSDFGTSQDALQTSRVRSGNTGTVEYSAPEALAKDPVTGQLLQIDSKSDMWSLGIILHKLIFFRLPYPEIDPSDVNGIEREVLAYPGWKATADFTESQSEGAPNERKGPFCIKGFVFSGASKQT</sequence>
<feature type="binding site" evidence="10">
    <location>
        <position position="301"/>
    </location>
    <ligand>
        <name>ATP</name>
        <dbReference type="ChEBI" id="CHEBI:30616"/>
    </ligand>
</feature>
<protein>
    <recommendedName>
        <fullName evidence="1">non-specific serine/threonine protein kinase</fullName>
        <ecNumber evidence="1">2.7.11.1</ecNumber>
    </recommendedName>
</protein>
<evidence type="ECO:0000256" key="9">
    <source>
        <dbReference type="ARBA" id="ARBA00048679"/>
    </source>
</evidence>
<keyword evidence="3" id="KW-0808">Transferase</keyword>
<dbReference type="Pfam" id="PF07714">
    <property type="entry name" value="PK_Tyr_Ser-Thr"/>
    <property type="match status" value="1"/>
</dbReference>
<comment type="caution">
    <text evidence="13">The sequence shown here is derived from an EMBL/GenBank/DDBJ whole genome shotgun (WGS) entry which is preliminary data.</text>
</comment>
<reference evidence="13 14" key="1">
    <citation type="journal article" date="2011" name="PLoS Pathog.">
        <title>Endophytic Life Strategies Decoded by Genome and Transcriptome Analyses of the Mutualistic Root Symbiont Piriformospora indica.</title>
        <authorList>
            <person name="Zuccaro A."/>
            <person name="Lahrmann U."/>
            <person name="Guldener U."/>
            <person name="Langen G."/>
            <person name="Pfiffi S."/>
            <person name="Biedenkopf D."/>
            <person name="Wong P."/>
            <person name="Samans B."/>
            <person name="Grimm C."/>
            <person name="Basiewicz M."/>
            <person name="Murat C."/>
            <person name="Martin F."/>
            <person name="Kogel K.H."/>
        </authorList>
    </citation>
    <scope>NUCLEOTIDE SEQUENCE [LARGE SCALE GENOMIC DNA]</scope>
    <source>
        <strain evidence="13 14">DSM 11827</strain>
    </source>
</reference>
<dbReference type="GO" id="GO:0005524">
    <property type="term" value="F:ATP binding"/>
    <property type="evidence" value="ECO:0007669"/>
    <property type="project" value="UniProtKB-UniRule"/>
</dbReference>
<dbReference type="OMA" id="ACAIRSI"/>
<dbReference type="PROSITE" id="PS00107">
    <property type="entry name" value="PROTEIN_KINASE_ATP"/>
    <property type="match status" value="1"/>
</dbReference>
<dbReference type="FunFam" id="3.30.200.20:FF:000306">
    <property type="entry name" value="IKS protein kinase"/>
    <property type="match status" value="1"/>
</dbReference>
<evidence type="ECO:0000313" key="13">
    <source>
        <dbReference type="EMBL" id="CCA70368.1"/>
    </source>
</evidence>
<evidence type="ECO:0000256" key="1">
    <source>
        <dbReference type="ARBA" id="ARBA00012513"/>
    </source>
</evidence>
<dbReference type="Gene3D" id="1.10.510.10">
    <property type="entry name" value="Transferase(Phosphotransferase) domain 1"/>
    <property type="match status" value="1"/>
</dbReference>
<dbReference type="InterPro" id="IPR000719">
    <property type="entry name" value="Prot_kinase_dom"/>
</dbReference>
<comment type="catalytic activity">
    <reaction evidence="8">
        <text>L-threonyl-[protein] + ATP = O-phospho-L-threonyl-[protein] + ADP + H(+)</text>
        <dbReference type="Rhea" id="RHEA:46608"/>
        <dbReference type="Rhea" id="RHEA-COMP:11060"/>
        <dbReference type="Rhea" id="RHEA-COMP:11605"/>
        <dbReference type="ChEBI" id="CHEBI:15378"/>
        <dbReference type="ChEBI" id="CHEBI:30013"/>
        <dbReference type="ChEBI" id="CHEBI:30616"/>
        <dbReference type="ChEBI" id="CHEBI:61977"/>
        <dbReference type="ChEBI" id="CHEBI:456216"/>
        <dbReference type="EC" id="2.7.11.1"/>
    </reaction>
</comment>
<dbReference type="PROSITE" id="PS50011">
    <property type="entry name" value="PROTEIN_KINASE_DOM"/>
    <property type="match status" value="1"/>
</dbReference>
<dbReference type="EMBL" id="CAFZ01000080">
    <property type="protein sequence ID" value="CCA70368.1"/>
    <property type="molecule type" value="Genomic_DNA"/>
</dbReference>
<dbReference type="SUPFAM" id="SSF56112">
    <property type="entry name" value="Protein kinase-like (PK-like)"/>
    <property type="match status" value="1"/>
</dbReference>
<evidence type="ECO:0000256" key="2">
    <source>
        <dbReference type="ARBA" id="ARBA00022527"/>
    </source>
</evidence>
<comment type="catalytic activity">
    <reaction evidence="9">
        <text>L-seryl-[protein] + ATP = O-phospho-L-seryl-[protein] + ADP + H(+)</text>
        <dbReference type="Rhea" id="RHEA:17989"/>
        <dbReference type="Rhea" id="RHEA-COMP:9863"/>
        <dbReference type="Rhea" id="RHEA-COMP:11604"/>
        <dbReference type="ChEBI" id="CHEBI:15378"/>
        <dbReference type="ChEBI" id="CHEBI:29999"/>
        <dbReference type="ChEBI" id="CHEBI:30616"/>
        <dbReference type="ChEBI" id="CHEBI:83421"/>
        <dbReference type="ChEBI" id="CHEBI:456216"/>
        <dbReference type="EC" id="2.7.11.1"/>
    </reaction>
</comment>
<dbReference type="GO" id="GO:0005634">
    <property type="term" value="C:nucleus"/>
    <property type="evidence" value="ECO:0007669"/>
    <property type="project" value="TreeGrafter"/>
</dbReference>
<evidence type="ECO:0000313" key="14">
    <source>
        <dbReference type="Proteomes" id="UP000007148"/>
    </source>
</evidence>
<dbReference type="AlphaFoldDB" id="G4TGB8"/>
<dbReference type="InParanoid" id="G4TGB8"/>
<keyword evidence="4 10" id="KW-0547">Nucleotide-binding</keyword>
<evidence type="ECO:0000256" key="8">
    <source>
        <dbReference type="ARBA" id="ARBA00047899"/>
    </source>
</evidence>
<evidence type="ECO:0000256" key="10">
    <source>
        <dbReference type="PROSITE-ProRule" id="PRU10141"/>
    </source>
</evidence>
<dbReference type="CDD" id="cd00180">
    <property type="entry name" value="PKc"/>
    <property type="match status" value="1"/>
</dbReference>
<dbReference type="SMART" id="SM00220">
    <property type="entry name" value="S_TKc"/>
    <property type="match status" value="1"/>
</dbReference>
<evidence type="ECO:0000256" key="5">
    <source>
        <dbReference type="ARBA" id="ARBA00022777"/>
    </source>
</evidence>
<proteinExistence type="inferred from homology"/>
<feature type="compositionally biased region" description="Low complexity" evidence="11">
    <location>
        <begin position="29"/>
        <end position="49"/>
    </location>
</feature>
<dbReference type="PROSITE" id="PS00108">
    <property type="entry name" value="PROTEIN_KINASE_ST"/>
    <property type="match status" value="1"/>
</dbReference>
<dbReference type="STRING" id="1109443.G4TGB8"/>
<dbReference type="Gene3D" id="3.30.200.20">
    <property type="entry name" value="Phosphorylase Kinase, domain 1"/>
    <property type="match status" value="1"/>
</dbReference>
<comment type="similarity">
    <text evidence="7">Belongs to the protein kinase superfamily. Ser/Thr protein kinase family. GCN2 subfamily.</text>
</comment>
<dbReference type="GO" id="GO:0004674">
    <property type="term" value="F:protein serine/threonine kinase activity"/>
    <property type="evidence" value="ECO:0007669"/>
    <property type="project" value="UniProtKB-KW"/>
</dbReference>
<dbReference type="InterPro" id="IPR001245">
    <property type="entry name" value="Ser-Thr/Tyr_kinase_cat_dom"/>
</dbReference>
<evidence type="ECO:0000256" key="7">
    <source>
        <dbReference type="ARBA" id="ARBA00037982"/>
    </source>
</evidence>